<dbReference type="SUPFAM" id="SSF52540">
    <property type="entry name" value="P-loop containing nucleoside triphosphate hydrolases"/>
    <property type="match status" value="1"/>
</dbReference>
<reference evidence="11 12" key="1">
    <citation type="submission" date="2017-02" db="EMBL/GenBank/DDBJ databases">
        <authorList>
            <person name="Jeong S."/>
        </authorList>
    </citation>
    <scope>NUCLEOTIDE SEQUENCE [LARGE SCALE GENOMIC DNA]</scope>
    <source>
        <strain evidence="11 12">RMAR6-6</strain>
    </source>
</reference>
<evidence type="ECO:0000256" key="5">
    <source>
        <dbReference type="ARBA" id="ARBA00022840"/>
    </source>
</evidence>
<dbReference type="InterPro" id="IPR017871">
    <property type="entry name" value="ABC_transporter-like_CS"/>
</dbReference>
<comment type="subcellular location">
    <subcellularLocation>
        <location evidence="1">Cell membrane</location>
        <topology evidence="1">Multi-pass membrane protein</topology>
    </subcellularLocation>
</comment>
<keyword evidence="3 8" id="KW-0812">Transmembrane</keyword>
<evidence type="ECO:0000259" key="9">
    <source>
        <dbReference type="PROSITE" id="PS50893"/>
    </source>
</evidence>
<keyword evidence="6 8" id="KW-1133">Transmembrane helix</keyword>
<evidence type="ECO:0000256" key="1">
    <source>
        <dbReference type="ARBA" id="ARBA00004651"/>
    </source>
</evidence>
<feature type="domain" description="ABC transmembrane type-1" evidence="10">
    <location>
        <begin position="20"/>
        <end position="303"/>
    </location>
</feature>
<evidence type="ECO:0000256" key="7">
    <source>
        <dbReference type="ARBA" id="ARBA00023136"/>
    </source>
</evidence>
<dbReference type="PANTHER" id="PTHR43394">
    <property type="entry name" value="ATP-DEPENDENT PERMEASE MDL1, MITOCHONDRIAL"/>
    <property type="match status" value="1"/>
</dbReference>
<gene>
    <name evidence="11" type="ORF">B0E33_28400</name>
</gene>
<feature type="transmembrane region" description="Helical" evidence="8">
    <location>
        <begin position="20"/>
        <end position="43"/>
    </location>
</feature>
<feature type="transmembrane region" description="Helical" evidence="8">
    <location>
        <begin position="158"/>
        <end position="179"/>
    </location>
</feature>
<dbReference type="PROSITE" id="PS50893">
    <property type="entry name" value="ABC_TRANSPORTER_2"/>
    <property type="match status" value="1"/>
</dbReference>
<evidence type="ECO:0000313" key="12">
    <source>
        <dbReference type="Proteomes" id="UP000188174"/>
    </source>
</evidence>
<dbReference type="PANTHER" id="PTHR43394:SF1">
    <property type="entry name" value="ATP-BINDING CASSETTE SUB-FAMILY B MEMBER 10, MITOCHONDRIAL"/>
    <property type="match status" value="1"/>
</dbReference>
<protein>
    <submittedName>
        <fullName evidence="11">Thiol reductant ABC exporter subunit CydC</fullName>
    </submittedName>
</protein>
<dbReference type="SMART" id="SM00382">
    <property type="entry name" value="AAA"/>
    <property type="match status" value="1"/>
</dbReference>
<dbReference type="NCBIfam" id="TIGR02868">
    <property type="entry name" value="CydC"/>
    <property type="match status" value="1"/>
</dbReference>
<keyword evidence="5" id="KW-0067">ATP-binding</keyword>
<organism evidence="11 12">
    <name type="scientific">Roseibium algicola</name>
    <dbReference type="NCBI Taxonomy" id="2857014"/>
    <lineage>
        <taxon>Bacteria</taxon>
        <taxon>Pseudomonadati</taxon>
        <taxon>Pseudomonadota</taxon>
        <taxon>Alphaproteobacteria</taxon>
        <taxon>Hyphomicrobiales</taxon>
        <taxon>Stappiaceae</taxon>
        <taxon>Roseibium</taxon>
    </lineage>
</organism>
<keyword evidence="4" id="KW-0547">Nucleotide-binding</keyword>
<evidence type="ECO:0000259" key="10">
    <source>
        <dbReference type="PROSITE" id="PS50929"/>
    </source>
</evidence>
<dbReference type="PROSITE" id="PS50929">
    <property type="entry name" value="ABC_TM1F"/>
    <property type="match status" value="1"/>
</dbReference>
<comment type="similarity">
    <text evidence="2">Belongs to the ABC transporter superfamily.</text>
</comment>
<evidence type="ECO:0000313" key="11">
    <source>
        <dbReference type="EMBL" id="AQQ07017.1"/>
    </source>
</evidence>
<dbReference type="Proteomes" id="UP000188174">
    <property type="component" value="Chromosome"/>
</dbReference>
<dbReference type="InterPro" id="IPR014223">
    <property type="entry name" value="ABC_CydC/D"/>
</dbReference>
<name>A0ABM6I9A2_9HYPH</name>
<sequence length="568" mass="61137">MRSVWHIIRTQHRYDSFHFWLGILVALLPAAAGLLLLGVSGWFITAAAIAGLSGAFLNIFAPSALIRAFAIVRTAGRYGERVLTHDATFRFLTGFRNRLFAAMALKTNDGQRSGLLLNRLTLDVAVLDTVYLRLVVPLVLSLVVAVSLLLVWSSVSPLLLLTGAVFVLAWLGLAVWTFARSDTKTARRSDAALDAMRLRAADLAAGRRDLAIYGGLEAAADSVLVADTRLAEAQEVEDRRTSKLTAGSTLLGQLFLAVMLLVCLHEVGNGALTAAFSVGLILVVMGLPEIFSMSLPGLSRLPRVALAAGRIMHLMRRPDEVEPSQSLSVPETRRQGAAPALAFEGVSFGYPGADRSVLEGLSFHLDQGEILALAGRSGCGKSTIGALAARLRKPGQGKIHLGGLEIDRISEKELRRKVTVIGQKAYLFNVTVAENLRVANPDAGDTELWRALEQAALAERISENPEGLQTILGEGGLGLSGGEQRRLALARAFLTRPALFVLDEMTEGLDAATAADVLDRFLSYRGDAAVLMIAHRRQELERADRVLDLTAPCSSGIRSPEIILSEFQ</sequence>
<feature type="domain" description="ABC transporter" evidence="9">
    <location>
        <begin position="341"/>
        <end position="568"/>
    </location>
</feature>
<keyword evidence="7 8" id="KW-0472">Membrane</keyword>
<dbReference type="InterPro" id="IPR027417">
    <property type="entry name" value="P-loop_NTPase"/>
</dbReference>
<dbReference type="InterPro" id="IPR003439">
    <property type="entry name" value="ABC_transporter-like_ATP-bd"/>
</dbReference>
<evidence type="ECO:0000256" key="8">
    <source>
        <dbReference type="SAM" id="Phobius"/>
    </source>
</evidence>
<dbReference type="InterPro" id="IPR003593">
    <property type="entry name" value="AAA+_ATPase"/>
</dbReference>
<evidence type="ECO:0000256" key="3">
    <source>
        <dbReference type="ARBA" id="ARBA00022692"/>
    </source>
</evidence>
<dbReference type="InterPro" id="IPR011527">
    <property type="entry name" value="ABC1_TM_dom"/>
</dbReference>
<dbReference type="RefSeq" id="WP_077293075.1">
    <property type="nucleotide sequence ID" value="NZ_CP019630.1"/>
</dbReference>
<dbReference type="InterPro" id="IPR039421">
    <property type="entry name" value="Type_1_exporter"/>
</dbReference>
<accession>A0ABM6I9A2</accession>
<feature type="transmembrane region" description="Helical" evidence="8">
    <location>
        <begin position="130"/>
        <end position="152"/>
    </location>
</feature>
<dbReference type="Gene3D" id="3.40.50.300">
    <property type="entry name" value="P-loop containing nucleotide triphosphate hydrolases"/>
    <property type="match status" value="1"/>
</dbReference>
<evidence type="ECO:0000256" key="2">
    <source>
        <dbReference type="ARBA" id="ARBA00005417"/>
    </source>
</evidence>
<keyword evidence="12" id="KW-1185">Reference proteome</keyword>
<proteinExistence type="inferred from homology"/>
<feature type="transmembrane region" description="Helical" evidence="8">
    <location>
        <begin position="270"/>
        <end position="291"/>
    </location>
</feature>
<feature type="transmembrane region" description="Helical" evidence="8">
    <location>
        <begin position="49"/>
        <end position="72"/>
    </location>
</feature>
<dbReference type="CDD" id="cd03228">
    <property type="entry name" value="ABCC_MRP_Like"/>
    <property type="match status" value="1"/>
</dbReference>
<dbReference type="InterPro" id="IPR036640">
    <property type="entry name" value="ABC1_TM_sf"/>
</dbReference>
<dbReference type="Pfam" id="PF00005">
    <property type="entry name" value="ABC_tran"/>
    <property type="match status" value="1"/>
</dbReference>
<evidence type="ECO:0000256" key="6">
    <source>
        <dbReference type="ARBA" id="ARBA00022989"/>
    </source>
</evidence>
<dbReference type="EMBL" id="CP019630">
    <property type="protein sequence ID" value="AQQ07017.1"/>
    <property type="molecule type" value="Genomic_DNA"/>
</dbReference>
<dbReference type="Gene3D" id="1.20.1560.10">
    <property type="entry name" value="ABC transporter type 1, transmembrane domain"/>
    <property type="match status" value="1"/>
</dbReference>
<dbReference type="SUPFAM" id="SSF90123">
    <property type="entry name" value="ABC transporter transmembrane region"/>
    <property type="match status" value="1"/>
</dbReference>
<evidence type="ECO:0000256" key="4">
    <source>
        <dbReference type="ARBA" id="ARBA00022741"/>
    </source>
</evidence>
<dbReference type="PROSITE" id="PS00211">
    <property type="entry name" value="ABC_TRANSPORTER_1"/>
    <property type="match status" value="1"/>
</dbReference>